<evidence type="ECO:0000313" key="2">
    <source>
        <dbReference type="Proteomes" id="UP000324632"/>
    </source>
</evidence>
<organism evidence="1 2">
    <name type="scientific">Triplophysa tibetana</name>
    <dbReference type="NCBI Taxonomy" id="1572043"/>
    <lineage>
        <taxon>Eukaryota</taxon>
        <taxon>Metazoa</taxon>
        <taxon>Chordata</taxon>
        <taxon>Craniata</taxon>
        <taxon>Vertebrata</taxon>
        <taxon>Euteleostomi</taxon>
        <taxon>Actinopterygii</taxon>
        <taxon>Neopterygii</taxon>
        <taxon>Teleostei</taxon>
        <taxon>Ostariophysi</taxon>
        <taxon>Cypriniformes</taxon>
        <taxon>Nemacheilidae</taxon>
        <taxon>Triplophysa</taxon>
    </lineage>
</organism>
<sequence length="146" mass="16343">MDERWSSPGHLETSTALVSGFEDGRVAHTDARSSSLKPRTEQVRFYKSEQDLVVGEIAAYLITFEKHEEWLTTSPKTRSALQRSQTPPVFDSSEAKNIKAFFHQNNDGRGIPMHAPTVLSKFNLLDLLCVMCLSSFPRGESVSGRN</sequence>
<name>A0A5A9NDR2_9TELE</name>
<dbReference type="EMBL" id="SOYY01000019">
    <property type="protein sequence ID" value="KAA0707488.1"/>
    <property type="molecule type" value="Genomic_DNA"/>
</dbReference>
<reference evidence="1 2" key="1">
    <citation type="journal article" date="2019" name="Mol. Ecol. Resour.">
        <title>Chromosome-level genome assembly of Triplophysa tibetana, a fish adapted to the harsh high-altitude environment of the Tibetan Plateau.</title>
        <authorList>
            <person name="Yang X."/>
            <person name="Liu H."/>
            <person name="Ma Z."/>
            <person name="Zou Y."/>
            <person name="Zou M."/>
            <person name="Mao Y."/>
            <person name="Li X."/>
            <person name="Wang H."/>
            <person name="Chen T."/>
            <person name="Wang W."/>
            <person name="Yang R."/>
        </authorList>
    </citation>
    <scope>NUCLEOTIDE SEQUENCE [LARGE SCALE GENOMIC DNA]</scope>
    <source>
        <strain evidence="1">TTIB1903HZAU</strain>
        <tissue evidence="1">Muscle</tissue>
    </source>
</reference>
<accession>A0A5A9NDR2</accession>
<dbReference type="Proteomes" id="UP000324632">
    <property type="component" value="Chromosome 19"/>
</dbReference>
<comment type="caution">
    <text evidence="1">The sequence shown here is derived from an EMBL/GenBank/DDBJ whole genome shotgun (WGS) entry which is preliminary data.</text>
</comment>
<gene>
    <name evidence="1" type="ORF">E1301_Tti016353</name>
</gene>
<dbReference type="AlphaFoldDB" id="A0A5A9NDR2"/>
<evidence type="ECO:0000313" key="1">
    <source>
        <dbReference type="EMBL" id="KAA0707488.1"/>
    </source>
</evidence>
<protein>
    <submittedName>
        <fullName evidence="1">Calmodulin-binding transcription activator 1</fullName>
    </submittedName>
</protein>
<keyword evidence="2" id="KW-1185">Reference proteome</keyword>
<proteinExistence type="predicted"/>